<protein>
    <submittedName>
        <fullName evidence="14">DHX57-like protein</fullName>
    </submittedName>
</protein>
<dbReference type="EMBL" id="CP111014">
    <property type="protein sequence ID" value="WAR00710.1"/>
    <property type="molecule type" value="Genomic_DNA"/>
</dbReference>
<feature type="compositionally biased region" description="Basic residues" evidence="9">
    <location>
        <begin position="1"/>
        <end position="11"/>
    </location>
</feature>
<keyword evidence="7" id="KW-0067">ATP-binding</keyword>
<dbReference type="InterPro" id="IPR015940">
    <property type="entry name" value="UBA"/>
</dbReference>
<feature type="region of interest" description="Disordered" evidence="9">
    <location>
        <begin position="769"/>
        <end position="791"/>
    </location>
</feature>
<keyword evidence="3 8" id="KW-0863">Zinc-finger</keyword>
<dbReference type="InterPro" id="IPR001650">
    <property type="entry name" value="Helicase_C-like"/>
</dbReference>
<dbReference type="Pfam" id="PF07717">
    <property type="entry name" value="OB_NTP_bind"/>
    <property type="match status" value="1"/>
</dbReference>
<evidence type="ECO:0000256" key="6">
    <source>
        <dbReference type="ARBA" id="ARBA00022833"/>
    </source>
</evidence>
<dbReference type="PROSITE" id="PS51192">
    <property type="entry name" value="HELICASE_ATP_BIND_1"/>
    <property type="match status" value="1"/>
</dbReference>
<dbReference type="Gene3D" id="4.10.1000.10">
    <property type="entry name" value="Zinc finger, CCCH-type"/>
    <property type="match status" value="1"/>
</dbReference>
<evidence type="ECO:0000256" key="1">
    <source>
        <dbReference type="ARBA" id="ARBA00022723"/>
    </source>
</evidence>
<evidence type="ECO:0000256" key="4">
    <source>
        <dbReference type="ARBA" id="ARBA00022801"/>
    </source>
</evidence>
<feature type="compositionally biased region" description="Basic and acidic residues" evidence="9">
    <location>
        <begin position="782"/>
        <end position="791"/>
    </location>
</feature>
<evidence type="ECO:0000313" key="15">
    <source>
        <dbReference type="Proteomes" id="UP001164746"/>
    </source>
</evidence>
<evidence type="ECO:0000259" key="13">
    <source>
        <dbReference type="PROSITE" id="PS51194"/>
    </source>
</evidence>
<dbReference type="PANTHER" id="PTHR18934:SF145">
    <property type="entry name" value="ATP-DEPENDENT RNA HELICASE DHX57-RELATED"/>
    <property type="match status" value="1"/>
</dbReference>
<keyword evidence="5" id="KW-0347">Helicase</keyword>
<dbReference type="PROSITE" id="PS51194">
    <property type="entry name" value="HELICASE_CTER"/>
    <property type="match status" value="1"/>
</dbReference>
<keyword evidence="15" id="KW-1185">Reference proteome</keyword>
<evidence type="ECO:0000313" key="14">
    <source>
        <dbReference type="EMBL" id="WAR00710.1"/>
    </source>
</evidence>
<keyword evidence="2" id="KW-0547">Nucleotide-binding</keyword>
<dbReference type="CDD" id="cd14317">
    <property type="entry name" value="UBA_DHX57"/>
    <property type="match status" value="1"/>
</dbReference>
<dbReference type="SUPFAM" id="SSF52540">
    <property type="entry name" value="P-loop containing nucleoside triphosphate hydrolases"/>
    <property type="match status" value="1"/>
</dbReference>
<feature type="compositionally biased region" description="Acidic residues" evidence="9">
    <location>
        <begin position="48"/>
        <end position="63"/>
    </location>
</feature>
<dbReference type="InterPro" id="IPR059023">
    <property type="entry name" value="RNA_hel_CTD"/>
</dbReference>
<dbReference type="SMART" id="SM00487">
    <property type="entry name" value="DEXDc"/>
    <property type="match status" value="1"/>
</dbReference>
<dbReference type="Pfam" id="PF26026">
    <property type="entry name" value="RNA_hel_CTD"/>
    <property type="match status" value="1"/>
</dbReference>
<dbReference type="SMART" id="SM00356">
    <property type="entry name" value="ZnF_C3H1"/>
    <property type="match status" value="1"/>
</dbReference>
<dbReference type="SUPFAM" id="SSF46934">
    <property type="entry name" value="UBA-like"/>
    <property type="match status" value="1"/>
</dbReference>
<dbReference type="InterPro" id="IPR007502">
    <property type="entry name" value="Helicase-assoc_dom"/>
</dbReference>
<accession>A0ABY7DSN2</accession>
<dbReference type="SMART" id="SM00847">
    <property type="entry name" value="HA2"/>
    <property type="match status" value="1"/>
</dbReference>
<dbReference type="Pfam" id="PF00271">
    <property type="entry name" value="Helicase_C"/>
    <property type="match status" value="1"/>
</dbReference>
<dbReference type="InterPro" id="IPR000571">
    <property type="entry name" value="Znf_CCCH"/>
</dbReference>
<feature type="region of interest" description="Disordered" evidence="9">
    <location>
        <begin position="488"/>
        <end position="511"/>
    </location>
</feature>
<keyword evidence="4" id="KW-0378">Hydrolase</keyword>
<feature type="domain" description="C3H1-type" evidence="11">
    <location>
        <begin position="311"/>
        <end position="338"/>
    </location>
</feature>
<dbReference type="InterPro" id="IPR027417">
    <property type="entry name" value="P-loop_NTPase"/>
</dbReference>
<keyword evidence="1 8" id="KW-0479">Metal-binding</keyword>
<gene>
    <name evidence="14" type="ORF">MAR_025082</name>
</gene>
<proteinExistence type="predicted"/>
<evidence type="ECO:0000259" key="12">
    <source>
        <dbReference type="PROSITE" id="PS51192"/>
    </source>
</evidence>
<evidence type="ECO:0000259" key="11">
    <source>
        <dbReference type="PROSITE" id="PS50103"/>
    </source>
</evidence>
<dbReference type="InterPro" id="IPR009060">
    <property type="entry name" value="UBA-like_sf"/>
</dbReference>
<evidence type="ECO:0000256" key="7">
    <source>
        <dbReference type="ARBA" id="ARBA00022840"/>
    </source>
</evidence>
<dbReference type="SUPFAM" id="SSF90229">
    <property type="entry name" value="CCCH zinc finger"/>
    <property type="match status" value="1"/>
</dbReference>
<dbReference type="PROSITE" id="PS50103">
    <property type="entry name" value="ZF_C3H1"/>
    <property type="match status" value="1"/>
</dbReference>
<dbReference type="Pfam" id="PF21010">
    <property type="entry name" value="HA2_C"/>
    <property type="match status" value="1"/>
</dbReference>
<evidence type="ECO:0000259" key="10">
    <source>
        <dbReference type="PROSITE" id="PS50030"/>
    </source>
</evidence>
<dbReference type="InterPro" id="IPR011709">
    <property type="entry name" value="DEAD-box_helicase_OB_fold"/>
</dbReference>
<dbReference type="InterPro" id="IPR036855">
    <property type="entry name" value="Znf_CCCH_sf"/>
</dbReference>
<reference evidence="14" key="1">
    <citation type="submission" date="2022-11" db="EMBL/GenBank/DDBJ databases">
        <title>Centuries of genome instability and evolution in soft-shell clam transmissible cancer (bioRxiv).</title>
        <authorList>
            <person name="Hart S.F.M."/>
            <person name="Yonemitsu M.A."/>
            <person name="Giersch R.M."/>
            <person name="Beal B.F."/>
            <person name="Arriagada G."/>
            <person name="Davis B.W."/>
            <person name="Ostrander E.A."/>
            <person name="Goff S.P."/>
            <person name="Metzger M.J."/>
        </authorList>
    </citation>
    <scope>NUCLEOTIDE SEQUENCE</scope>
    <source>
        <strain evidence="14">MELC-2E11</strain>
        <tissue evidence="14">Siphon/mantle</tissue>
    </source>
</reference>
<dbReference type="Gene3D" id="1.20.120.1080">
    <property type="match status" value="1"/>
</dbReference>
<evidence type="ECO:0000256" key="8">
    <source>
        <dbReference type="PROSITE-ProRule" id="PRU00723"/>
    </source>
</evidence>
<dbReference type="PANTHER" id="PTHR18934">
    <property type="entry name" value="ATP-DEPENDENT RNA HELICASE"/>
    <property type="match status" value="1"/>
</dbReference>
<evidence type="ECO:0000256" key="2">
    <source>
        <dbReference type="ARBA" id="ARBA00022741"/>
    </source>
</evidence>
<feature type="region of interest" description="Disordered" evidence="9">
    <location>
        <begin position="1"/>
        <end position="139"/>
    </location>
</feature>
<keyword evidence="6 8" id="KW-0862">Zinc</keyword>
<dbReference type="Pfam" id="PF04408">
    <property type="entry name" value="WHD_HA2"/>
    <property type="match status" value="1"/>
</dbReference>
<dbReference type="InterPro" id="IPR011545">
    <property type="entry name" value="DEAD/DEAH_box_helicase_dom"/>
</dbReference>
<name>A0ABY7DSN2_MYAAR</name>
<dbReference type="SMART" id="SM00490">
    <property type="entry name" value="HELICc"/>
    <property type="match status" value="1"/>
</dbReference>
<organism evidence="14 15">
    <name type="scientific">Mya arenaria</name>
    <name type="common">Soft-shell clam</name>
    <dbReference type="NCBI Taxonomy" id="6604"/>
    <lineage>
        <taxon>Eukaryota</taxon>
        <taxon>Metazoa</taxon>
        <taxon>Spiralia</taxon>
        <taxon>Lophotrochozoa</taxon>
        <taxon>Mollusca</taxon>
        <taxon>Bivalvia</taxon>
        <taxon>Autobranchia</taxon>
        <taxon>Heteroconchia</taxon>
        <taxon>Euheterodonta</taxon>
        <taxon>Imparidentia</taxon>
        <taxon>Neoheterodontei</taxon>
        <taxon>Myida</taxon>
        <taxon>Myoidea</taxon>
        <taxon>Myidae</taxon>
        <taxon>Mya</taxon>
    </lineage>
</organism>
<evidence type="ECO:0000256" key="9">
    <source>
        <dbReference type="SAM" id="MobiDB-lite"/>
    </source>
</evidence>
<feature type="domain" description="Helicase C-terminal" evidence="13">
    <location>
        <begin position="821"/>
        <end position="994"/>
    </location>
</feature>
<dbReference type="Proteomes" id="UP001164746">
    <property type="component" value="Chromosome 3"/>
</dbReference>
<dbReference type="InterPro" id="IPR048333">
    <property type="entry name" value="HA2_WH"/>
</dbReference>
<dbReference type="InterPro" id="IPR006575">
    <property type="entry name" value="RWD_dom"/>
</dbReference>
<feature type="compositionally biased region" description="Basic and acidic residues" evidence="9">
    <location>
        <begin position="493"/>
        <end position="511"/>
    </location>
</feature>
<sequence length="1392" mass="155554">MDKKAVKRRGGGRPNRGGGRQNRRGRGSVNTRPPGPSVSGRKGGSGLYDDDDMYDEDDDQDAEFSERPPPVATQNFPVTGVPSQYGRGGRGRGATGSSNSFSRGRGKGASGSSSSFESGRGRGATGSSYATGRGRGAAVSNSSFANSAFRPSYSSEEEYDELDHRAENQYWMVNNQMKLEDVATHAFSTDETEESSQTTVSSLAVKKLTRYGFDKQRSTEALQVCDGDLGMSLEYLLAECFSLNNSAVPDAQDLAEVVDLRNEEMLVLQSIYEDKFVERIPGKVWVINLQVPYLDKALQPKREKKMVKKHNDNREICRFYLKGFCKFGRRCKMKHSMPIVANAEAKLDDNMEDCTDYVVEIRFPDGNMYPKDALFVAFSSTSQFIEKHICLNITKHLIAEAKIRAENEEPSVFSVISVLDDEAFLESVVIEPPHEFSCPMSSRPWLNNHSQRDLSDVVFVNKDIAHGGTSKDSETDKELAEATNVMIKMTASDSKKNNEDNTDDKNGKPVEVKRSVSKEAVKKMNPAETLKANKRLIEDFKRKKTSGRYQSMQVARQKLPAWDLKDEILRVVEGNQVIVISGETGCGKTTQVPQFILDLYLTSGDLHLCNILCTQPRRISAMAVAERVADERADNLGRIVGYQIRLEKMQSSLTRLLFCTTGIVLRRLEGDTTLDGVTHLIIDEVHERSEESDFLLMYLRDMLPRRPDLKVILMSATLNAQLFSDYFGGCAVLDIPGRTFPVDQYFLEDAIEFTGPYARPMKHMNAVQRGVAEQDSSYEQDDPAHKASDRVQDQNLSVKQLFIRYNDYHKSTVKSLAMMDHTKINFEFFPKRGAILVFMPGYAEIQQLFDMLLSSHVFGRNRARYKIIPLHSTLSSEDQHAVFTTPPEGVTKIVIATNIAETSITIDDVCFVIDAGKMKEKRYDPTKSMESLEMVWVSRANALQRKGRAGRVQKGLAFHLFTSHRFQHHLLEQPIPEIQRAPLEQIVLRIRILDIFKKVPVKDVLNQLPEPPDNEAIDSAVKRLEVLGALNESGELTPLGYHLGTLPVDVRIGKLMLLGAIFRCLDPALTIAASLSFKSPFVTPFGKKHEADEKKLEFAAGNSDHLTMLNAYNSRGGGEAFRFCQDNFLSKKSLEMLASMKQQFVELLSDIGFVKEGIVARDVERAARGGGDGVAAVTGLEANLNCKNLKLVSALLVGALYPNIVQVLTPEQQYAQSGGGAVAVAPKAEDIRFKTRPDGYVKVHPSSVNFQVRYFESPYLVYHEKIKTTRIYIRDCTMVSVYPLLLFGGGDISVDLSRGNFILSVDEGWIRFMAQSHQIAELVRELRSELDQLLADKIENPHMDLCTCPRGSKIIDTIVKLITTQLFSTVLFDKGAVKLENFCCGLVYTENH</sequence>
<feature type="domain" description="UBA" evidence="10">
    <location>
        <begin position="191"/>
        <end position="239"/>
    </location>
</feature>
<feature type="domain" description="Helicase ATP-binding" evidence="12">
    <location>
        <begin position="569"/>
        <end position="736"/>
    </location>
</feature>
<dbReference type="CDD" id="cd23825">
    <property type="entry name" value="RWD_DHX57"/>
    <property type="match status" value="1"/>
</dbReference>
<dbReference type="InterPro" id="IPR042615">
    <property type="entry name" value="DHX57_UBA"/>
</dbReference>
<dbReference type="CDD" id="cd18791">
    <property type="entry name" value="SF2_C_RHA"/>
    <property type="match status" value="1"/>
</dbReference>
<evidence type="ECO:0000256" key="3">
    <source>
        <dbReference type="ARBA" id="ARBA00022771"/>
    </source>
</evidence>
<dbReference type="Pfam" id="PF05773">
    <property type="entry name" value="RWD"/>
    <property type="match status" value="1"/>
</dbReference>
<evidence type="ECO:0000256" key="5">
    <source>
        <dbReference type="ARBA" id="ARBA00022806"/>
    </source>
</evidence>
<dbReference type="InterPro" id="IPR014001">
    <property type="entry name" value="Helicase_ATP-bd"/>
</dbReference>
<dbReference type="Gene3D" id="3.40.50.300">
    <property type="entry name" value="P-loop containing nucleotide triphosphate hydrolases"/>
    <property type="match status" value="2"/>
</dbReference>
<dbReference type="PROSITE" id="PS50030">
    <property type="entry name" value="UBA"/>
    <property type="match status" value="1"/>
</dbReference>
<dbReference type="Pfam" id="PF00642">
    <property type="entry name" value="zf-CCCH"/>
    <property type="match status" value="1"/>
</dbReference>
<dbReference type="Pfam" id="PF00270">
    <property type="entry name" value="DEAD"/>
    <property type="match status" value="1"/>
</dbReference>
<dbReference type="Gene3D" id="1.10.8.10">
    <property type="entry name" value="DNA helicase RuvA subunit, C-terminal domain"/>
    <property type="match status" value="1"/>
</dbReference>
<feature type="zinc finger region" description="C3H1-type" evidence="8">
    <location>
        <begin position="311"/>
        <end position="338"/>
    </location>
</feature>